<accession>A0ABQ5FXQ9</accession>
<reference evidence="2" key="1">
    <citation type="journal article" date="2022" name="Int. J. Mol. Sci.">
        <title>Draft Genome of Tanacetum Coccineum: Genomic Comparison of Closely Related Tanacetum-Family Plants.</title>
        <authorList>
            <person name="Yamashiro T."/>
            <person name="Shiraishi A."/>
            <person name="Nakayama K."/>
            <person name="Satake H."/>
        </authorList>
    </citation>
    <scope>NUCLEOTIDE SEQUENCE</scope>
</reference>
<sequence length="143" mass="16750">MNNDTPMYEHHEANYIQSEGYENRNSHDSHSHQSHHDRNDSEKSLTELNNDVRNDFEDFKRCIHSMRTVHWKLFAKDDEQTNRTDLPPPQAHTKHVNVIFTGSGKSDDSLKIQTLPPIIVEDKPIKTSKKGNYVVKTNEYPFY</sequence>
<name>A0ABQ5FXQ9_9ASTR</name>
<dbReference type="EMBL" id="BQNB010017828">
    <property type="protein sequence ID" value="GJT67650.1"/>
    <property type="molecule type" value="Genomic_DNA"/>
</dbReference>
<keyword evidence="3" id="KW-1185">Reference proteome</keyword>
<evidence type="ECO:0000256" key="1">
    <source>
        <dbReference type="SAM" id="MobiDB-lite"/>
    </source>
</evidence>
<feature type="region of interest" description="Disordered" evidence="1">
    <location>
        <begin position="22"/>
        <end position="46"/>
    </location>
</feature>
<reference evidence="2" key="2">
    <citation type="submission" date="2022-01" db="EMBL/GenBank/DDBJ databases">
        <authorList>
            <person name="Yamashiro T."/>
            <person name="Shiraishi A."/>
            <person name="Satake H."/>
            <person name="Nakayama K."/>
        </authorList>
    </citation>
    <scope>NUCLEOTIDE SEQUENCE</scope>
</reference>
<comment type="caution">
    <text evidence="2">The sequence shown here is derived from an EMBL/GenBank/DDBJ whole genome shotgun (WGS) entry which is preliminary data.</text>
</comment>
<protein>
    <submittedName>
        <fullName evidence="2">Uncharacterized protein</fullName>
    </submittedName>
</protein>
<evidence type="ECO:0000313" key="3">
    <source>
        <dbReference type="Proteomes" id="UP001151760"/>
    </source>
</evidence>
<dbReference type="Proteomes" id="UP001151760">
    <property type="component" value="Unassembled WGS sequence"/>
</dbReference>
<organism evidence="2 3">
    <name type="scientific">Tanacetum coccineum</name>
    <dbReference type="NCBI Taxonomy" id="301880"/>
    <lineage>
        <taxon>Eukaryota</taxon>
        <taxon>Viridiplantae</taxon>
        <taxon>Streptophyta</taxon>
        <taxon>Embryophyta</taxon>
        <taxon>Tracheophyta</taxon>
        <taxon>Spermatophyta</taxon>
        <taxon>Magnoliopsida</taxon>
        <taxon>eudicotyledons</taxon>
        <taxon>Gunneridae</taxon>
        <taxon>Pentapetalae</taxon>
        <taxon>asterids</taxon>
        <taxon>campanulids</taxon>
        <taxon>Asterales</taxon>
        <taxon>Asteraceae</taxon>
        <taxon>Asteroideae</taxon>
        <taxon>Anthemideae</taxon>
        <taxon>Anthemidinae</taxon>
        <taxon>Tanacetum</taxon>
    </lineage>
</organism>
<gene>
    <name evidence="2" type="ORF">Tco_1019130</name>
</gene>
<evidence type="ECO:0000313" key="2">
    <source>
        <dbReference type="EMBL" id="GJT67650.1"/>
    </source>
</evidence>
<proteinExistence type="predicted"/>